<keyword evidence="7" id="KW-1185">Reference proteome</keyword>
<dbReference type="AlphaFoldDB" id="A0A1S8CSK1"/>
<name>A0A1S8CSK1_9GAMM</name>
<keyword evidence="1" id="KW-0805">Transcription regulation</keyword>
<proteinExistence type="predicted"/>
<evidence type="ECO:0000256" key="4">
    <source>
        <dbReference type="PROSITE-ProRule" id="PRU00335"/>
    </source>
</evidence>
<dbReference type="EMBL" id="MLCN01000048">
    <property type="protein sequence ID" value="ONG37617.1"/>
    <property type="molecule type" value="Genomic_DNA"/>
</dbReference>
<dbReference type="Gene3D" id="1.10.10.60">
    <property type="entry name" value="Homeodomain-like"/>
    <property type="match status" value="1"/>
</dbReference>
<gene>
    <name evidence="6" type="ORF">BKE30_14200</name>
</gene>
<dbReference type="PROSITE" id="PS50977">
    <property type="entry name" value="HTH_TETR_2"/>
    <property type="match status" value="1"/>
</dbReference>
<dbReference type="STRING" id="1907941.BKE30_14200"/>
<dbReference type="Proteomes" id="UP000192132">
    <property type="component" value="Unassembled WGS sequence"/>
</dbReference>
<evidence type="ECO:0000259" key="5">
    <source>
        <dbReference type="PROSITE" id="PS50977"/>
    </source>
</evidence>
<dbReference type="GO" id="GO:0003700">
    <property type="term" value="F:DNA-binding transcription factor activity"/>
    <property type="evidence" value="ECO:0007669"/>
    <property type="project" value="TreeGrafter"/>
</dbReference>
<feature type="domain" description="HTH tetR-type" evidence="5">
    <location>
        <begin position="23"/>
        <end position="83"/>
    </location>
</feature>
<dbReference type="GO" id="GO:0000976">
    <property type="term" value="F:transcription cis-regulatory region binding"/>
    <property type="evidence" value="ECO:0007669"/>
    <property type="project" value="TreeGrafter"/>
</dbReference>
<dbReference type="PANTHER" id="PTHR30055">
    <property type="entry name" value="HTH-TYPE TRANSCRIPTIONAL REGULATOR RUTR"/>
    <property type="match status" value="1"/>
</dbReference>
<sequence>MTEGKIKLEKRIYAGLDLTTRKAERKIRFIEAGIKIIGTNGYRSATLRALCSEAGLTERYFYESFSSTEALFLAVLDHLTLDFKTRLRALIQSHTNQQNSQPQSKIQNIADQTDLARLALRLYFTEVQNPVFARITLIEVLGMSPTVDQKYIENTREFSILVTQIIRAIEPNIRIEPQDEDIVGTALVGSVITAATGWMLQGYPYSIEQMVNNCLKILTGTARQLISSAVQDIAIPVAANAIIKQANAT</sequence>
<dbReference type="InterPro" id="IPR009057">
    <property type="entry name" value="Homeodomain-like_sf"/>
</dbReference>
<evidence type="ECO:0000256" key="2">
    <source>
        <dbReference type="ARBA" id="ARBA00023125"/>
    </source>
</evidence>
<keyword evidence="2 4" id="KW-0238">DNA-binding</keyword>
<accession>A0A1S8CSK1</accession>
<feature type="DNA-binding region" description="H-T-H motif" evidence="4">
    <location>
        <begin position="46"/>
        <end position="65"/>
    </location>
</feature>
<dbReference type="PANTHER" id="PTHR30055:SF234">
    <property type="entry name" value="HTH-TYPE TRANSCRIPTIONAL REGULATOR BETI"/>
    <property type="match status" value="1"/>
</dbReference>
<dbReference type="Gene3D" id="1.10.357.10">
    <property type="entry name" value="Tetracycline Repressor, domain 2"/>
    <property type="match status" value="1"/>
</dbReference>
<dbReference type="InterPro" id="IPR001647">
    <property type="entry name" value="HTH_TetR"/>
</dbReference>
<reference evidence="6 7" key="1">
    <citation type="submission" date="2016-10" db="EMBL/GenBank/DDBJ databases">
        <title>Draft Genome sequence of Alkanindiges sp. strain H1.</title>
        <authorList>
            <person name="Subhash Y."/>
            <person name="Lee S."/>
        </authorList>
    </citation>
    <scope>NUCLEOTIDE SEQUENCE [LARGE SCALE GENOMIC DNA]</scope>
    <source>
        <strain evidence="6 7">H1</strain>
    </source>
</reference>
<evidence type="ECO:0000256" key="3">
    <source>
        <dbReference type="ARBA" id="ARBA00023163"/>
    </source>
</evidence>
<dbReference type="InterPro" id="IPR050109">
    <property type="entry name" value="HTH-type_TetR-like_transc_reg"/>
</dbReference>
<evidence type="ECO:0000256" key="1">
    <source>
        <dbReference type="ARBA" id="ARBA00023015"/>
    </source>
</evidence>
<evidence type="ECO:0000313" key="7">
    <source>
        <dbReference type="Proteomes" id="UP000192132"/>
    </source>
</evidence>
<organism evidence="6 7">
    <name type="scientific">Alkanindiges hydrocarboniclasticus</name>
    <dbReference type="NCBI Taxonomy" id="1907941"/>
    <lineage>
        <taxon>Bacteria</taxon>
        <taxon>Pseudomonadati</taxon>
        <taxon>Pseudomonadota</taxon>
        <taxon>Gammaproteobacteria</taxon>
        <taxon>Moraxellales</taxon>
        <taxon>Moraxellaceae</taxon>
        <taxon>Alkanindiges</taxon>
    </lineage>
</organism>
<comment type="caution">
    <text evidence="6">The sequence shown here is derived from an EMBL/GenBank/DDBJ whole genome shotgun (WGS) entry which is preliminary data.</text>
</comment>
<dbReference type="SUPFAM" id="SSF46689">
    <property type="entry name" value="Homeodomain-like"/>
    <property type="match status" value="1"/>
</dbReference>
<dbReference type="Pfam" id="PF00440">
    <property type="entry name" value="TetR_N"/>
    <property type="match status" value="1"/>
</dbReference>
<evidence type="ECO:0000313" key="6">
    <source>
        <dbReference type="EMBL" id="ONG37617.1"/>
    </source>
</evidence>
<keyword evidence="3" id="KW-0804">Transcription</keyword>
<protein>
    <recommendedName>
        <fullName evidence="5">HTH tetR-type domain-containing protein</fullName>
    </recommendedName>
</protein>